<keyword evidence="4" id="KW-1133">Transmembrane helix</keyword>
<keyword evidence="1 3" id="KW-0245">EGF-like domain</keyword>
<dbReference type="GO" id="GO:0048731">
    <property type="term" value="P:system development"/>
    <property type="evidence" value="ECO:0007669"/>
    <property type="project" value="UniProtKB-ARBA"/>
</dbReference>
<keyword evidence="7" id="KW-1185">Reference proteome</keyword>
<dbReference type="PROSITE" id="PS01248">
    <property type="entry name" value="EGF_LAM_1"/>
    <property type="match status" value="1"/>
</dbReference>
<feature type="signal peptide" evidence="5">
    <location>
        <begin position="1"/>
        <end position="15"/>
    </location>
</feature>
<organism evidence="7 8">
    <name type="scientific">Sipha flava</name>
    <name type="common">yellow sugarcane aphid</name>
    <dbReference type="NCBI Taxonomy" id="143950"/>
    <lineage>
        <taxon>Eukaryota</taxon>
        <taxon>Metazoa</taxon>
        <taxon>Ecdysozoa</taxon>
        <taxon>Arthropoda</taxon>
        <taxon>Hexapoda</taxon>
        <taxon>Insecta</taxon>
        <taxon>Pterygota</taxon>
        <taxon>Neoptera</taxon>
        <taxon>Paraneoptera</taxon>
        <taxon>Hemiptera</taxon>
        <taxon>Sternorrhyncha</taxon>
        <taxon>Aphidomorpha</taxon>
        <taxon>Aphidoidea</taxon>
        <taxon>Aphididae</taxon>
        <taxon>Sipha</taxon>
    </lineage>
</organism>
<dbReference type="SMART" id="SM00261">
    <property type="entry name" value="FU"/>
    <property type="match status" value="2"/>
</dbReference>
<feature type="chain" id="PRO_5034234458" evidence="5">
    <location>
        <begin position="16"/>
        <end position="349"/>
    </location>
</feature>
<dbReference type="CDD" id="cd00054">
    <property type="entry name" value="EGF_CA"/>
    <property type="match status" value="1"/>
</dbReference>
<keyword evidence="2 3" id="KW-1015">Disulfide bond</keyword>
<dbReference type="Proteomes" id="UP000694846">
    <property type="component" value="Unplaced"/>
</dbReference>
<evidence type="ECO:0000313" key="7">
    <source>
        <dbReference type="Proteomes" id="UP000694846"/>
    </source>
</evidence>
<dbReference type="PROSITE" id="PS50026">
    <property type="entry name" value="EGF_3"/>
    <property type="match status" value="1"/>
</dbReference>
<evidence type="ECO:0000256" key="2">
    <source>
        <dbReference type="ARBA" id="ARBA00023157"/>
    </source>
</evidence>
<feature type="transmembrane region" description="Helical" evidence="4">
    <location>
        <begin position="307"/>
        <end position="338"/>
    </location>
</feature>
<dbReference type="GO" id="GO:0048513">
    <property type="term" value="P:animal organ development"/>
    <property type="evidence" value="ECO:0007669"/>
    <property type="project" value="UniProtKB-ARBA"/>
</dbReference>
<sequence length="349" mass="39345">MLLLILFPLFHFLHGLDVSNLVPKVSVDTSPCKSCKVLVTSFEKGLERTKNNFFGGGNTAWEEKNLLNYADSEVRFVEIYDTLCSETTQNQDMCFHLSSEYEHHLKEWWTNGRQEELYQWFCVDKLKVCCPSKHYGPDCLPCKGYPNVCNLHGSCKGDGTRKGNGLCKCNTGYSGDNCDRCAKNYFTTVNNDTLICRKCHKSCKDGCIESGPKGCNDCKDGWVYMGEDKGCIDIDECLEGDVCTSQEFCINNEGSYSCLSCDQSCKDCYGDGNDMCYNCAPGYYMKNQKCIENTEWTSSDQSRYLTYVGLGLATIIIFIMNTTIASIVGVFIAVYIMVAEYIMSELYKQ</sequence>
<keyword evidence="4" id="KW-0472">Membrane</keyword>
<evidence type="ECO:0000256" key="5">
    <source>
        <dbReference type="SAM" id="SignalP"/>
    </source>
</evidence>
<keyword evidence="4" id="KW-0812">Transmembrane</keyword>
<dbReference type="InterPro" id="IPR002049">
    <property type="entry name" value="LE_dom"/>
</dbReference>
<dbReference type="Gene3D" id="2.10.220.10">
    <property type="entry name" value="Hormone Receptor, Insulin-like Growth Factor Receptor 1, Chain A, domain 2"/>
    <property type="match status" value="1"/>
</dbReference>
<comment type="caution">
    <text evidence="3">Lacks conserved residue(s) required for the propagation of feature annotation.</text>
</comment>
<evidence type="ECO:0000256" key="1">
    <source>
        <dbReference type="ARBA" id="ARBA00022536"/>
    </source>
</evidence>
<reference evidence="8" key="1">
    <citation type="submission" date="2025-08" db="UniProtKB">
        <authorList>
            <consortium name="RefSeq"/>
        </authorList>
    </citation>
    <scope>IDENTIFICATION</scope>
    <source>
        <tissue evidence="8">Whole body</tissue>
    </source>
</reference>
<dbReference type="GeneID" id="112692060"/>
<dbReference type="AlphaFoldDB" id="A0A8B8GIN7"/>
<dbReference type="CDD" id="cd00055">
    <property type="entry name" value="EGF_Lam"/>
    <property type="match status" value="1"/>
</dbReference>
<protein>
    <submittedName>
        <fullName evidence="8">Cysteine-rich with EGF-like domain protein 2 isoform X1</fullName>
    </submittedName>
</protein>
<dbReference type="PROSITE" id="PS01187">
    <property type="entry name" value="EGF_CA"/>
    <property type="match status" value="1"/>
</dbReference>
<feature type="disulfide bond" evidence="3">
    <location>
        <begin position="169"/>
        <end position="178"/>
    </location>
</feature>
<dbReference type="PROSITE" id="PS00022">
    <property type="entry name" value="EGF_1"/>
    <property type="match status" value="1"/>
</dbReference>
<keyword evidence="5" id="KW-0732">Signal</keyword>
<dbReference type="Gene3D" id="2.10.25.10">
    <property type="entry name" value="Laminin"/>
    <property type="match status" value="1"/>
</dbReference>
<feature type="domain" description="EGF-like" evidence="6">
    <location>
        <begin position="138"/>
        <end position="179"/>
    </location>
</feature>
<dbReference type="SUPFAM" id="SSF57184">
    <property type="entry name" value="Growth factor receptor domain"/>
    <property type="match status" value="1"/>
</dbReference>
<name>A0A8B8GIN7_9HEMI</name>
<dbReference type="InterPro" id="IPR018097">
    <property type="entry name" value="EGF_Ca-bd_CS"/>
</dbReference>
<dbReference type="CDD" id="cd00064">
    <property type="entry name" value="FU"/>
    <property type="match status" value="1"/>
</dbReference>
<dbReference type="OrthoDB" id="19903at2759"/>
<gene>
    <name evidence="8" type="primary">LOC112692060</name>
</gene>
<dbReference type="GO" id="GO:0005509">
    <property type="term" value="F:calcium ion binding"/>
    <property type="evidence" value="ECO:0007669"/>
    <property type="project" value="InterPro"/>
</dbReference>
<evidence type="ECO:0000256" key="4">
    <source>
        <dbReference type="SAM" id="Phobius"/>
    </source>
</evidence>
<dbReference type="InterPro" id="IPR000742">
    <property type="entry name" value="EGF"/>
</dbReference>
<dbReference type="InterPro" id="IPR009030">
    <property type="entry name" value="Growth_fac_rcpt_cys_sf"/>
</dbReference>
<proteinExistence type="predicted"/>
<evidence type="ECO:0000256" key="3">
    <source>
        <dbReference type="PROSITE-ProRule" id="PRU00076"/>
    </source>
</evidence>
<accession>A0A8B8GIN7</accession>
<evidence type="ECO:0000259" key="6">
    <source>
        <dbReference type="PROSITE" id="PS50026"/>
    </source>
</evidence>
<dbReference type="RefSeq" id="XP_025422372.1">
    <property type="nucleotide sequence ID" value="XM_025566587.1"/>
</dbReference>
<evidence type="ECO:0000313" key="8">
    <source>
        <dbReference type="RefSeq" id="XP_025422372.1"/>
    </source>
</evidence>
<dbReference type="InterPro" id="IPR006212">
    <property type="entry name" value="Furin_repeat"/>
</dbReference>